<gene>
    <name evidence="1" type="ORF">B0F90DRAFT_1660892</name>
</gene>
<protein>
    <submittedName>
        <fullName evidence="1">Uncharacterized protein</fullName>
    </submittedName>
</protein>
<proteinExistence type="predicted"/>
<dbReference type="EMBL" id="WTXG01000427">
    <property type="protein sequence ID" value="KAI0288724.1"/>
    <property type="molecule type" value="Genomic_DNA"/>
</dbReference>
<evidence type="ECO:0000313" key="2">
    <source>
        <dbReference type="Proteomes" id="UP001203297"/>
    </source>
</evidence>
<dbReference type="AlphaFoldDB" id="A0AAD4LW09"/>
<accession>A0AAD4LW09</accession>
<comment type="caution">
    <text evidence="1">The sequence shown here is derived from an EMBL/GenBank/DDBJ whole genome shotgun (WGS) entry which is preliminary data.</text>
</comment>
<organism evidence="1 2">
    <name type="scientific">Multifurca ochricompacta</name>
    <dbReference type="NCBI Taxonomy" id="376703"/>
    <lineage>
        <taxon>Eukaryota</taxon>
        <taxon>Fungi</taxon>
        <taxon>Dikarya</taxon>
        <taxon>Basidiomycota</taxon>
        <taxon>Agaricomycotina</taxon>
        <taxon>Agaricomycetes</taxon>
        <taxon>Russulales</taxon>
        <taxon>Russulaceae</taxon>
        <taxon>Multifurca</taxon>
    </lineage>
</organism>
<dbReference type="Proteomes" id="UP001203297">
    <property type="component" value="Unassembled WGS sequence"/>
</dbReference>
<name>A0AAD4LW09_9AGAM</name>
<keyword evidence="2" id="KW-1185">Reference proteome</keyword>
<sequence>MPPVEFTNVLYVPSLHTNLFSILYLAMNRHFFISIWKDTISFIRNGHIAFKAKVTASNSAFLVGESIPTEEFAGLSSTATLALDWTLL</sequence>
<reference evidence="1" key="1">
    <citation type="journal article" date="2022" name="New Phytol.">
        <title>Evolutionary transition to the ectomycorrhizal habit in the genomes of a hyperdiverse lineage of mushroom-forming fungi.</title>
        <authorList>
            <person name="Looney B."/>
            <person name="Miyauchi S."/>
            <person name="Morin E."/>
            <person name="Drula E."/>
            <person name="Courty P.E."/>
            <person name="Kohler A."/>
            <person name="Kuo A."/>
            <person name="LaButti K."/>
            <person name="Pangilinan J."/>
            <person name="Lipzen A."/>
            <person name="Riley R."/>
            <person name="Andreopoulos W."/>
            <person name="He G."/>
            <person name="Johnson J."/>
            <person name="Nolan M."/>
            <person name="Tritt A."/>
            <person name="Barry K.W."/>
            <person name="Grigoriev I.V."/>
            <person name="Nagy L.G."/>
            <person name="Hibbett D."/>
            <person name="Henrissat B."/>
            <person name="Matheny P.B."/>
            <person name="Labbe J."/>
            <person name="Martin F.M."/>
        </authorList>
    </citation>
    <scope>NUCLEOTIDE SEQUENCE</scope>
    <source>
        <strain evidence="1">BPL690</strain>
    </source>
</reference>
<evidence type="ECO:0000313" key="1">
    <source>
        <dbReference type="EMBL" id="KAI0288724.1"/>
    </source>
</evidence>